<dbReference type="InParanoid" id="A7TAC5"/>
<accession>A7TAC5</accession>
<dbReference type="PhylomeDB" id="A7TAC5"/>
<dbReference type="Gene3D" id="2.120.10.30">
    <property type="entry name" value="TolB, C-terminal domain"/>
    <property type="match status" value="1"/>
</dbReference>
<reference evidence="1 2" key="1">
    <citation type="journal article" date="2007" name="Science">
        <title>Sea anemone genome reveals ancestral eumetazoan gene repertoire and genomic organization.</title>
        <authorList>
            <person name="Putnam N.H."/>
            <person name="Srivastava M."/>
            <person name="Hellsten U."/>
            <person name="Dirks B."/>
            <person name="Chapman J."/>
            <person name="Salamov A."/>
            <person name="Terry A."/>
            <person name="Shapiro H."/>
            <person name="Lindquist E."/>
            <person name="Kapitonov V.V."/>
            <person name="Jurka J."/>
            <person name="Genikhovich G."/>
            <person name="Grigoriev I.V."/>
            <person name="Lucas S.M."/>
            <person name="Steele R.E."/>
            <person name="Finnerty J.R."/>
            <person name="Technau U."/>
            <person name="Martindale M.Q."/>
            <person name="Rokhsar D.S."/>
        </authorList>
    </citation>
    <scope>NUCLEOTIDE SEQUENCE [LARGE SCALE GENOMIC DNA]</scope>
    <source>
        <strain evidence="2">CH2 X CH6</strain>
    </source>
</reference>
<dbReference type="HOGENOM" id="CLU_2216512_0_0_1"/>
<feature type="non-terminal residue" evidence="1">
    <location>
        <position position="1"/>
    </location>
</feature>
<dbReference type="Proteomes" id="UP000001593">
    <property type="component" value="Unassembled WGS sequence"/>
</dbReference>
<evidence type="ECO:0000313" key="2">
    <source>
        <dbReference type="Proteomes" id="UP000001593"/>
    </source>
</evidence>
<dbReference type="InterPro" id="IPR051288">
    <property type="entry name" value="Serum_paraoxonase/arylesterase"/>
</dbReference>
<dbReference type="EMBL" id="DS474006">
    <property type="protein sequence ID" value="EDO27046.1"/>
    <property type="molecule type" value="Genomic_DNA"/>
</dbReference>
<organism evidence="1 2">
    <name type="scientific">Nematostella vectensis</name>
    <name type="common">Starlet sea anemone</name>
    <dbReference type="NCBI Taxonomy" id="45351"/>
    <lineage>
        <taxon>Eukaryota</taxon>
        <taxon>Metazoa</taxon>
        <taxon>Cnidaria</taxon>
        <taxon>Anthozoa</taxon>
        <taxon>Hexacorallia</taxon>
        <taxon>Actiniaria</taxon>
        <taxon>Edwardsiidae</taxon>
        <taxon>Nematostella</taxon>
    </lineage>
</organism>
<gene>
    <name evidence="1" type="ORF">NEMVEDRAFT_v1g224452</name>
</gene>
<evidence type="ECO:0000313" key="1">
    <source>
        <dbReference type="EMBL" id="EDO27046.1"/>
    </source>
</evidence>
<proteinExistence type="predicted"/>
<sequence length="107" mass="12029">EIDIGYRLDNVNVDKLTGDLWFSVFPRVLDFLTFSTNLDFQCPSKVVSVKLGKEHAEGDPFPFYDIREVYANNGSEVRGSTSATRHDGKFAVAAIFDKFLICDLGPY</sequence>
<protein>
    <submittedName>
        <fullName evidence="1">Uncharacterized protein</fullName>
    </submittedName>
</protein>
<keyword evidence="2" id="KW-1185">Reference proteome</keyword>
<dbReference type="PANTHER" id="PTHR11799:SF12">
    <property type="entry name" value="PARAOXONASE-RELATED"/>
    <property type="match status" value="1"/>
</dbReference>
<dbReference type="InterPro" id="IPR011042">
    <property type="entry name" value="6-blade_b-propeller_TolB-like"/>
</dbReference>
<dbReference type="AlphaFoldDB" id="A7TAC5"/>
<name>A7TAC5_NEMVE</name>
<dbReference type="PANTHER" id="PTHR11799">
    <property type="entry name" value="PARAOXONASE"/>
    <property type="match status" value="1"/>
</dbReference>